<dbReference type="SUPFAM" id="SSF54001">
    <property type="entry name" value="Cysteine proteinases"/>
    <property type="match status" value="1"/>
</dbReference>
<dbReference type="GO" id="GO:0006508">
    <property type="term" value="P:proteolysis"/>
    <property type="evidence" value="ECO:0007669"/>
    <property type="project" value="InterPro"/>
</dbReference>
<dbReference type="PROSITE" id="PS00640">
    <property type="entry name" value="THIOL_PROTEASE_ASN"/>
    <property type="match status" value="1"/>
</dbReference>
<comment type="similarity">
    <text evidence="1">Belongs to the peptidase C1 family.</text>
</comment>
<keyword evidence="5" id="KW-1185">Reference proteome</keyword>
<dbReference type="InterPro" id="IPR013128">
    <property type="entry name" value="Peptidase_C1A"/>
</dbReference>
<dbReference type="InterPro" id="IPR025661">
    <property type="entry name" value="Pept_asp_AS"/>
</dbReference>
<evidence type="ECO:0000259" key="3">
    <source>
        <dbReference type="SMART" id="SM00645"/>
    </source>
</evidence>
<dbReference type="FunFam" id="3.90.70.10:FF:000332">
    <property type="entry name" value="Cathepsin L1"/>
    <property type="match status" value="1"/>
</dbReference>
<protein>
    <recommendedName>
        <fullName evidence="3">Peptidase C1A papain C-terminal domain-containing protein</fullName>
    </recommendedName>
</protein>
<dbReference type="OMA" id="ITARIDH"/>
<dbReference type="PANTHER" id="PTHR12411">
    <property type="entry name" value="CYSTEINE PROTEASE FAMILY C1-RELATED"/>
    <property type="match status" value="1"/>
</dbReference>
<proteinExistence type="inferred from homology"/>
<dbReference type="InterPro" id="IPR025660">
    <property type="entry name" value="Pept_his_AS"/>
</dbReference>
<dbReference type="Gene3D" id="3.90.70.10">
    <property type="entry name" value="Cysteine proteinases"/>
    <property type="match status" value="1"/>
</dbReference>
<comment type="caution">
    <text evidence="4">The sequence shown here is derived from an EMBL/GenBank/DDBJ whole genome shotgun (WGS) entry which is preliminary data.</text>
</comment>
<feature type="non-terminal residue" evidence="4">
    <location>
        <position position="1"/>
    </location>
</feature>
<evidence type="ECO:0000313" key="5">
    <source>
        <dbReference type="Proteomes" id="UP000824469"/>
    </source>
</evidence>
<dbReference type="AlphaFoldDB" id="A0AA38FDR4"/>
<reference evidence="4 5" key="1">
    <citation type="journal article" date="2021" name="Nat. Plants">
        <title>The Taxus genome provides insights into paclitaxel biosynthesis.</title>
        <authorList>
            <person name="Xiong X."/>
            <person name="Gou J."/>
            <person name="Liao Q."/>
            <person name="Li Y."/>
            <person name="Zhou Q."/>
            <person name="Bi G."/>
            <person name="Li C."/>
            <person name="Du R."/>
            <person name="Wang X."/>
            <person name="Sun T."/>
            <person name="Guo L."/>
            <person name="Liang H."/>
            <person name="Lu P."/>
            <person name="Wu Y."/>
            <person name="Zhang Z."/>
            <person name="Ro D.K."/>
            <person name="Shang Y."/>
            <person name="Huang S."/>
            <person name="Yan J."/>
        </authorList>
    </citation>
    <scope>NUCLEOTIDE SEQUENCE [LARGE SCALE GENOMIC DNA]</scope>
    <source>
        <strain evidence="4">Ta-2019</strain>
    </source>
</reference>
<dbReference type="CDD" id="cd02248">
    <property type="entry name" value="Peptidase_C1A"/>
    <property type="match status" value="1"/>
</dbReference>
<evidence type="ECO:0000256" key="2">
    <source>
        <dbReference type="ARBA" id="ARBA00023157"/>
    </source>
</evidence>
<organism evidence="4 5">
    <name type="scientific">Taxus chinensis</name>
    <name type="common">Chinese yew</name>
    <name type="synonym">Taxus wallichiana var. chinensis</name>
    <dbReference type="NCBI Taxonomy" id="29808"/>
    <lineage>
        <taxon>Eukaryota</taxon>
        <taxon>Viridiplantae</taxon>
        <taxon>Streptophyta</taxon>
        <taxon>Embryophyta</taxon>
        <taxon>Tracheophyta</taxon>
        <taxon>Spermatophyta</taxon>
        <taxon>Pinopsida</taxon>
        <taxon>Pinidae</taxon>
        <taxon>Conifers II</taxon>
        <taxon>Cupressales</taxon>
        <taxon>Taxaceae</taxon>
        <taxon>Taxus</taxon>
    </lineage>
</organism>
<feature type="domain" description="Peptidase C1A papain C-terminal" evidence="3">
    <location>
        <begin position="1"/>
        <end position="193"/>
    </location>
</feature>
<name>A0AA38FDR4_TAXCH</name>
<dbReference type="Proteomes" id="UP000824469">
    <property type="component" value="Unassembled WGS sequence"/>
</dbReference>
<dbReference type="GO" id="GO:0008234">
    <property type="term" value="F:cysteine-type peptidase activity"/>
    <property type="evidence" value="ECO:0007669"/>
    <property type="project" value="InterPro"/>
</dbReference>
<dbReference type="EMBL" id="JAHRHJ020000009">
    <property type="protein sequence ID" value="KAH9302589.1"/>
    <property type="molecule type" value="Genomic_DNA"/>
</dbReference>
<gene>
    <name evidence="4" type="ORF">KI387_014172</name>
</gene>
<dbReference type="InterPro" id="IPR039417">
    <property type="entry name" value="Peptidase_C1A_papain-like"/>
</dbReference>
<dbReference type="InterPro" id="IPR000668">
    <property type="entry name" value="Peptidase_C1A_C"/>
</dbReference>
<evidence type="ECO:0000256" key="1">
    <source>
        <dbReference type="ARBA" id="ARBA00008455"/>
    </source>
</evidence>
<dbReference type="InterPro" id="IPR038765">
    <property type="entry name" value="Papain-like_cys_pep_sf"/>
</dbReference>
<accession>A0AA38FDR4</accession>
<dbReference type="PROSITE" id="PS00639">
    <property type="entry name" value="THIOL_PROTEASE_HIS"/>
    <property type="match status" value="1"/>
</dbReference>
<dbReference type="SMART" id="SM00645">
    <property type="entry name" value="Pept_C1"/>
    <property type="match status" value="1"/>
</dbReference>
<dbReference type="Pfam" id="PF00112">
    <property type="entry name" value="Peptidase_C1"/>
    <property type="match status" value="1"/>
</dbReference>
<sequence length="210" mass="22863">SCWAFSAIAAVEGINQIVTDELISLSEQELVDCDNASSNAGCKGGLMAEAFQFIIDNGGIDSEENYPYQATDGTCDIQRENSHVVKIDGYEYVPANDEMSLQKAAANQPISVAIESAGMDFRFYQSGVFTGKCGTGLDHGVTLVGYGSADKDYWIVRNSWGPGWGEKGYIRMERNINSLYGKCGITMVPSYPTKQLPFVVDMGERFDTVA</sequence>
<evidence type="ECO:0000313" key="4">
    <source>
        <dbReference type="EMBL" id="KAH9302589.1"/>
    </source>
</evidence>
<keyword evidence="2" id="KW-1015">Disulfide bond</keyword>